<feature type="binding site" evidence="6">
    <location>
        <begin position="155"/>
        <end position="159"/>
    </location>
    <ligand>
        <name>GTP</name>
        <dbReference type="ChEBI" id="CHEBI:37565"/>
    </ligand>
</feature>
<dbReference type="InterPro" id="IPR014721">
    <property type="entry name" value="Ribsml_uS5_D2-typ_fold_subgr"/>
</dbReference>
<evidence type="ECO:0000256" key="2">
    <source>
        <dbReference type="ARBA" id="ARBA00022741"/>
    </source>
</evidence>
<dbReference type="Pfam" id="PF03764">
    <property type="entry name" value="EFG_IV"/>
    <property type="match status" value="1"/>
</dbReference>
<dbReference type="FunFam" id="2.40.30.10:FF:000006">
    <property type="entry name" value="Elongation factor G"/>
    <property type="match status" value="1"/>
</dbReference>
<protein>
    <recommendedName>
        <fullName evidence="6">Elongation factor G, mitochondrial</fullName>
        <shortName evidence="6">EF-Gmt</shortName>
    </recommendedName>
    <alternativeName>
        <fullName evidence="6">Elongation factor G 1, mitochondrial</fullName>
        <shortName evidence="6">mEF-G 1</shortName>
    </alternativeName>
    <alternativeName>
        <fullName evidence="6">Elongation factor G1</fullName>
    </alternativeName>
</protein>
<dbReference type="GO" id="GO:0003924">
    <property type="term" value="F:GTPase activity"/>
    <property type="evidence" value="ECO:0007669"/>
    <property type="project" value="UniProtKB-UniRule"/>
</dbReference>
<dbReference type="NCBIfam" id="NF009381">
    <property type="entry name" value="PRK12740.1-5"/>
    <property type="match status" value="1"/>
</dbReference>
<dbReference type="GO" id="GO:0005739">
    <property type="term" value="C:mitochondrion"/>
    <property type="evidence" value="ECO:0007669"/>
    <property type="project" value="UniProtKB-SubCell"/>
</dbReference>
<keyword evidence="6" id="KW-0496">Mitochondrion</keyword>
<dbReference type="Pfam" id="PF00679">
    <property type="entry name" value="EFG_C"/>
    <property type="match status" value="1"/>
</dbReference>
<dbReference type="InterPro" id="IPR004161">
    <property type="entry name" value="EFTu-like_2"/>
</dbReference>
<accession>A0AAV9ISD6</accession>
<organism evidence="8 9">
    <name type="scientific">Cyanidium caldarium</name>
    <name type="common">Red alga</name>
    <dbReference type="NCBI Taxonomy" id="2771"/>
    <lineage>
        <taxon>Eukaryota</taxon>
        <taxon>Rhodophyta</taxon>
        <taxon>Bangiophyceae</taxon>
        <taxon>Cyanidiales</taxon>
        <taxon>Cyanidiaceae</taxon>
        <taxon>Cyanidium</taxon>
    </lineage>
</organism>
<dbReference type="PANTHER" id="PTHR43261:SF1">
    <property type="entry name" value="RIBOSOME-RELEASING FACTOR 2, MITOCHONDRIAL"/>
    <property type="match status" value="1"/>
</dbReference>
<dbReference type="Gene3D" id="2.40.30.10">
    <property type="entry name" value="Translation factors"/>
    <property type="match status" value="1"/>
</dbReference>
<evidence type="ECO:0000256" key="6">
    <source>
        <dbReference type="HAMAP-Rule" id="MF_03061"/>
    </source>
</evidence>
<gene>
    <name evidence="8" type="ORF">CDCA_CDCA04G1239</name>
</gene>
<evidence type="ECO:0000313" key="8">
    <source>
        <dbReference type="EMBL" id="KAK4535214.1"/>
    </source>
</evidence>
<dbReference type="InterPro" id="IPR004540">
    <property type="entry name" value="Transl_elong_EFG/EF2"/>
</dbReference>
<dbReference type="Pfam" id="PF14492">
    <property type="entry name" value="EFG_III"/>
    <property type="match status" value="1"/>
</dbReference>
<dbReference type="InterPro" id="IPR005225">
    <property type="entry name" value="Small_GTP-bd"/>
</dbReference>
<dbReference type="GO" id="GO:0005525">
    <property type="term" value="F:GTP binding"/>
    <property type="evidence" value="ECO:0007669"/>
    <property type="project" value="UniProtKB-UniRule"/>
</dbReference>
<dbReference type="FunFam" id="3.30.230.10:FF:000003">
    <property type="entry name" value="Elongation factor G"/>
    <property type="match status" value="1"/>
</dbReference>
<dbReference type="SMART" id="SM00889">
    <property type="entry name" value="EFG_IV"/>
    <property type="match status" value="1"/>
</dbReference>
<reference evidence="8 9" key="1">
    <citation type="submission" date="2022-07" db="EMBL/GenBank/DDBJ databases">
        <title>Genome-wide signatures of adaptation to extreme environments.</title>
        <authorList>
            <person name="Cho C.H."/>
            <person name="Yoon H.S."/>
        </authorList>
    </citation>
    <scope>NUCLEOTIDE SEQUENCE [LARGE SCALE GENOMIC DNA]</scope>
    <source>
        <strain evidence="8 9">DBV 063 E5</strain>
    </source>
</reference>
<dbReference type="Pfam" id="PF03144">
    <property type="entry name" value="GTP_EFTU_D2"/>
    <property type="match status" value="1"/>
</dbReference>
<evidence type="ECO:0000256" key="1">
    <source>
        <dbReference type="ARBA" id="ARBA00005870"/>
    </source>
</evidence>
<dbReference type="SUPFAM" id="SSF54980">
    <property type="entry name" value="EF-G C-terminal domain-like"/>
    <property type="match status" value="2"/>
</dbReference>
<comment type="similarity">
    <text evidence="1">Belongs to the TRAFAC class translation factor GTPase superfamily. Classic translation factor GTPase family. EF-G/EF-2 subfamily.</text>
</comment>
<dbReference type="SUPFAM" id="SSF54211">
    <property type="entry name" value="Ribosomal protein S5 domain 2-like"/>
    <property type="match status" value="1"/>
</dbReference>
<dbReference type="InterPro" id="IPR009022">
    <property type="entry name" value="EFG_III"/>
</dbReference>
<dbReference type="GO" id="GO:0070125">
    <property type="term" value="P:mitochondrial translational elongation"/>
    <property type="evidence" value="ECO:0007669"/>
    <property type="project" value="UniProtKB-UniRule"/>
</dbReference>
<feature type="binding site" evidence="6">
    <location>
        <begin position="91"/>
        <end position="98"/>
    </location>
    <ligand>
        <name>GTP</name>
        <dbReference type="ChEBI" id="CHEBI:37565"/>
    </ligand>
</feature>
<dbReference type="SUPFAM" id="SSF50447">
    <property type="entry name" value="Translation proteins"/>
    <property type="match status" value="1"/>
</dbReference>
<dbReference type="PRINTS" id="PR00315">
    <property type="entry name" value="ELONGATNFCT"/>
</dbReference>
<sequence length="777" mass="85993">MTGSSTPLGFVWVCPSLSTARGTVATSRLQRPMCRSSSFTPAATTVGGRARRARLPAGNVLAVTQMVLATEEVLAARKVPLETVRNIGIAAHIDAGKTTTTERILLYTGINYKIGEVHDGAATMDYMDQEKERGITITSAATTCNWKEHQINIIDTPGHVDFTIEVERSLRVLDGAIAVFDAVAGVEPQSETVWRQADRYKVPRMCFVNKMDRVGADFYRCVEEIRKQLGANPVVIQLPIGSEANLEGVIDLVAMKEVVWHTEEFGAKYDVRDIRDSLQGQAQKWREKLIEQVAEVDEKALEKYMEGEEFTEEEIRRLLRKGTCSLQMVPVLCGSAFKNKGVQTLLDAVIYYLPAPTDVEQIRGTSLDGKEEMTRMSSDREPFSALAFKVLTDPFVGTLTFCRVYSGVIKRGDTLLNAGKGTRERISRLLQMHANERKDVETARSGDIVAISGLKDTTTGDTLCDPQSPVILERMTFPDPVISVAVEPASKADGDKMSVALAKLASEDPSFRFRRDEETNQTIISGMGELHLEIIVDRMKREFKVECKVGAPQVAYRECITVSGEVDYTHKKQSGGAGQFARVKIIFEPLDATDESGEKKKFEFVSEIKGGAVPKEYFVGIVKALETEMTRGVLVGAPLLGLRARLVDGSYHDVDSSVLAFEIATRAAYREGIRKCRPRVMEPIMRLEVTTPEEFLSNVVGDVNSRRGIITEVGERGNLKLVKAMVPLSEMFQYVSALRSMSKGRAQYSMFFEKYDGLPVNVEKALMEKMGAVAAKK</sequence>
<dbReference type="InterPro" id="IPR031157">
    <property type="entry name" value="G_TR_CS"/>
</dbReference>
<dbReference type="InterPro" id="IPR009000">
    <property type="entry name" value="Transl_B-barrel_sf"/>
</dbReference>
<dbReference type="InterPro" id="IPR035647">
    <property type="entry name" value="EFG_III/V"/>
</dbReference>
<dbReference type="FunFam" id="3.30.70.240:FF:000001">
    <property type="entry name" value="Elongation factor G"/>
    <property type="match status" value="1"/>
</dbReference>
<dbReference type="InterPro" id="IPR005517">
    <property type="entry name" value="Transl_elong_EFG/EF2_IV"/>
</dbReference>
<dbReference type="InterPro" id="IPR047872">
    <property type="entry name" value="EFG_IV"/>
</dbReference>
<dbReference type="InterPro" id="IPR020568">
    <property type="entry name" value="Ribosomal_Su5_D2-typ_SF"/>
</dbReference>
<dbReference type="Gene3D" id="3.30.70.870">
    <property type="entry name" value="Elongation Factor G (Translational Gtpase), domain 3"/>
    <property type="match status" value="1"/>
</dbReference>
<dbReference type="CDD" id="cd01434">
    <property type="entry name" value="EFG_mtEFG1_IV"/>
    <property type="match status" value="1"/>
</dbReference>
<keyword evidence="2 6" id="KW-0547">Nucleotide-binding</keyword>
<evidence type="ECO:0000256" key="4">
    <source>
        <dbReference type="ARBA" id="ARBA00022917"/>
    </source>
</evidence>
<dbReference type="EMBL" id="JANCYW010000004">
    <property type="protein sequence ID" value="KAK4535214.1"/>
    <property type="molecule type" value="Genomic_DNA"/>
</dbReference>
<dbReference type="Pfam" id="PF00009">
    <property type="entry name" value="GTP_EFTU"/>
    <property type="match status" value="1"/>
</dbReference>
<comment type="caution">
    <text evidence="8">The sequence shown here is derived from an EMBL/GenBank/DDBJ whole genome shotgun (WGS) entry which is preliminary data.</text>
</comment>
<keyword evidence="3 6" id="KW-0251">Elongation factor</keyword>
<evidence type="ECO:0000313" key="9">
    <source>
        <dbReference type="Proteomes" id="UP001301350"/>
    </source>
</evidence>
<dbReference type="InterPro" id="IPR000795">
    <property type="entry name" value="T_Tr_GTP-bd_dom"/>
</dbReference>
<dbReference type="Gene3D" id="3.30.70.240">
    <property type="match status" value="1"/>
</dbReference>
<dbReference type="SMART" id="SM00838">
    <property type="entry name" value="EFG_C"/>
    <property type="match status" value="1"/>
</dbReference>
<dbReference type="CDD" id="cd04088">
    <property type="entry name" value="EFG_mtEFG_II"/>
    <property type="match status" value="1"/>
</dbReference>
<dbReference type="InterPro" id="IPR027417">
    <property type="entry name" value="P-loop_NTPase"/>
</dbReference>
<name>A0AAV9ISD6_CYACA</name>
<dbReference type="GO" id="GO:0032790">
    <property type="term" value="P:ribosome disassembly"/>
    <property type="evidence" value="ECO:0007669"/>
    <property type="project" value="TreeGrafter"/>
</dbReference>
<dbReference type="CDD" id="cd01886">
    <property type="entry name" value="EF-G"/>
    <property type="match status" value="1"/>
</dbReference>
<comment type="pathway">
    <text evidence="6">Protein biosynthesis; polypeptide chain elongation.</text>
</comment>
<keyword evidence="4 6" id="KW-0648">Protein biosynthesis</keyword>
<dbReference type="FunFam" id="3.30.70.870:FF:000001">
    <property type="entry name" value="Elongation factor G"/>
    <property type="match status" value="1"/>
</dbReference>
<dbReference type="HAMAP" id="MF_00054_B">
    <property type="entry name" value="EF_G_EF_2_B"/>
    <property type="match status" value="1"/>
</dbReference>
<comment type="subcellular location">
    <subcellularLocation>
        <location evidence="6">Mitochondrion</location>
    </subcellularLocation>
</comment>
<dbReference type="GO" id="GO:0003746">
    <property type="term" value="F:translation elongation factor activity"/>
    <property type="evidence" value="ECO:0007669"/>
    <property type="project" value="UniProtKB-UniRule"/>
</dbReference>
<dbReference type="InterPro" id="IPR041095">
    <property type="entry name" value="EFG_II"/>
</dbReference>
<dbReference type="InterPro" id="IPR000640">
    <property type="entry name" value="EFG_V-like"/>
</dbReference>
<dbReference type="PANTHER" id="PTHR43261">
    <property type="entry name" value="TRANSLATION ELONGATION FACTOR G-RELATED"/>
    <property type="match status" value="1"/>
</dbReference>
<evidence type="ECO:0000256" key="3">
    <source>
        <dbReference type="ARBA" id="ARBA00022768"/>
    </source>
</evidence>
<dbReference type="SUPFAM" id="SSF52540">
    <property type="entry name" value="P-loop containing nucleoside triphosphate hydrolases"/>
    <property type="match status" value="1"/>
</dbReference>
<dbReference type="NCBIfam" id="TIGR00231">
    <property type="entry name" value="small_GTP"/>
    <property type="match status" value="1"/>
</dbReference>
<comment type="similarity">
    <text evidence="6">Belongs to the GTP-binding elongation factor family. EF-G/EF-2 subfamily.</text>
</comment>
<dbReference type="Gene3D" id="3.40.50.300">
    <property type="entry name" value="P-loop containing nucleotide triphosphate hydrolases"/>
    <property type="match status" value="1"/>
</dbReference>
<keyword evidence="9" id="KW-1185">Reference proteome</keyword>
<dbReference type="CDD" id="cd16262">
    <property type="entry name" value="EFG_III"/>
    <property type="match status" value="1"/>
</dbReference>
<keyword evidence="5 6" id="KW-0342">GTP-binding</keyword>
<dbReference type="Gene3D" id="3.30.230.10">
    <property type="match status" value="1"/>
</dbReference>
<dbReference type="NCBIfam" id="TIGR00484">
    <property type="entry name" value="EF-G"/>
    <property type="match status" value="1"/>
</dbReference>
<dbReference type="FunFam" id="3.40.50.300:FF:000029">
    <property type="entry name" value="Elongation factor G"/>
    <property type="match status" value="1"/>
</dbReference>
<dbReference type="AlphaFoldDB" id="A0AAV9ISD6"/>
<feature type="domain" description="Tr-type G" evidence="7">
    <location>
        <begin position="82"/>
        <end position="357"/>
    </location>
</feature>
<dbReference type="PROSITE" id="PS51722">
    <property type="entry name" value="G_TR_2"/>
    <property type="match status" value="1"/>
</dbReference>
<dbReference type="CDD" id="cd03713">
    <property type="entry name" value="EFG_mtEFG_C"/>
    <property type="match status" value="1"/>
</dbReference>
<feature type="binding site" evidence="6">
    <location>
        <begin position="209"/>
        <end position="212"/>
    </location>
    <ligand>
        <name>GTP</name>
        <dbReference type="ChEBI" id="CHEBI:37565"/>
    </ligand>
</feature>
<dbReference type="Proteomes" id="UP001301350">
    <property type="component" value="Unassembled WGS sequence"/>
</dbReference>
<evidence type="ECO:0000256" key="5">
    <source>
        <dbReference type="ARBA" id="ARBA00023134"/>
    </source>
</evidence>
<evidence type="ECO:0000259" key="7">
    <source>
        <dbReference type="PROSITE" id="PS51722"/>
    </source>
</evidence>
<proteinExistence type="inferred from homology"/>
<dbReference type="InterPro" id="IPR035649">
    <property type="entry name" value="EFG_V"/>
</dbReference>
<dbReference type="PROSITE" id="PS00301">
    <property type="entry name" value="G_TR_1"/>
    <property type="match status" value="1"/>
</dbReference>
<comment type="function">
    <text evidence="6">Mitochondrial GTPase that catalyzes the GTP-dependent ribosomal translocation step during translation elongation. During this step, the ribosome changes from the pre-translocational (PRE) to the post-translocational (POST) state as the newly formed A-site-bound peptidyl-tRNA and P-site-bound deacylated tRNA move to the P and E sites, respectively. Catalyzes the coordinated movement of the two tRNA molecules, the mRNA and conformational changes in the ribosome.</text>
</comment>